<keyword evidence="1" id="KW-0472">Membrane</keyword>
<dbReference type="STRING" id="1608583.BN1356_01102"/>
<keyword evidence="3" id="KW-1185">Reference proteome</keyword>
<protein>
    <submittedName>
        <fullName evidence="2">Uncharacterized protein</fullName>
    </submittedName>
</protein>
<proteinExistence type="predicted"/>
<keyword evidence="1" id="KW-0812">Transmembrane</keyword>
<reference evidence="3" key="1">
    <citation type="submission" date="2015-03" db="EMBL/GenBank/DDBJ databases">
        <authorList>
            <person name="Urmite Genomes"/>
        </authorList>
    </citation>
    <scope>NUCLEOTIDE SEQUENCE [LARGE SCALE GENOMIC DNA]</scope>
    <source>
        <strain evidence="3">FF10</strain>
    </source>
</reference>
<dbReference type="RefSeq" id="WP_093650358.1">
    <property type="nucleotide sequence ID" value="NZ_CTEN01000002.1"/>
</dbReference>
<keyword evidence="1" id="KW-1133">Transmembrane helix</keyword>
<dbReference type="Proteomes" id="UP000198604">
    <property type="component" value="Unassembled WGS sequence"/>
</dbReference>
<gene>
    <name evidence="2" type="ORF">BN1356_01102</name>
</gene>
<accession>A0A0E3WF26</accession>
<evidence type="ECO:0000313" key="2">
    <source>
        <dbReference type="EMBL" id="CQR24746.1"/>
    </source>
</evidence>
<feature type="transmembrane region" description="Helical" evidence="1">
    <location>
        <begin position="46"/>
        <end position="66"/>
    </location>
</feature>
<evidence type="ECO:0000256" key="1">
    <source>
        <dbReference type="SAM" id="Phobius"/>
    </source>
</evidence>
<sequence>MKNLINYLKKLSNKQFFWLMIFEMYFAVILTSIVGILAISFDYKPILGNMLYVLMVLIAFVSIFLLKATDFAIISLLNDDLNIEKFIAFVNTGYRVVKSNPFLKNAKSNYLFLLVKSLAFQGQFEASLKKLDEIHLEHVFKKFRPNMIVDILCLKLLCKVHLNTDVDLDSFRSRITEFAEWGEKDNLIQTNLAIYDLIYLKKPNPYFKTVKNGNSKLENLVRHYYSGINSLLTNDFESLEYHFTVISKYDERLFMVREARRWLVEMQ</sequence>
<dbReference type="EMBL" id="CTEN01000002">
    <property type="protein sequence ID" value="CQR24746.1"/>
    <property type="molecule type" value="Genomic_DNA"/>
</dbReference>
<dbReference type="OrthoDB" id="2227680at2"/>
<dbReference type="AlphaFoldDB" id="A0A0E3WF26"/>
<evidence type="ECO:0000313" key="3">
    <source>
        <dbReference type="Proteomes" id="UP000198604"/>
    </source>
</evidence>
<organism evidence="2 3">
    <name type="scientific">Streptococcus varani</name>
    <dbReference type="NCBI Taxonomy" id="1608583"/>
    <lineage>
        <taxon>Bacteria</taxon>
        <taxon>Bacillati</taxon>
        <taxon>Bacillota</taxon>
        <taxon>Bacilli</taxon>
        <taxon>Lactobacillales</taxon>
        <taxon>Streptococcaceae</taxon>
        <taxon>Streptococcus</taxon>
    </lineage>
</organism>
<name>A0A0E3WF26_9STRE</name>
<feature type="transmembrane region" description="Helical" evidence="1">
    <location>
        <begin position="16"/>
        <end position="40"/>
    </location>
</feature>